<name>A0AAV6USK3_9ARAC</name>
<sequence>MRSRILENMEDQDAEDLNANALAKKTNVLDAIHLLTMSWNDVSEKTIRNCFSHGGFCQPEDNNAAVMKEMEDVFNPPPDMNAEDFKAWMEIEEKVATSTSLTDEDICEAVCVKDQASSQDSDADDEPKSAIEDKIKTPSQMREALRILRLGVQNKADAEHFHKHYDYERFVNDLLRKNSKQSTIDDFFFS</sequence>
<gene>
    <name evidence="2" type="ORF">JTE90_014714</name>
</gene>
<dbReference type="AlphaFoldDB" id="A0AAV6USK3"/>
<proteinExistence type="predicted"/>
<evidence type="ECO:0000259" key="1">
    <source>
        <dbReference type="Pfam" id="PF03184"/>
    </source>
</evidence>
<dbReference type="InterPro" id="IPR004875">
    <property type="entry name" value="DDE_SF_endonuclease_dom"/>
</dbReference>
<dbReference type="EMBL" id="JAFNEN010000294">
    <property type="protein sequence ID" value="KAG8186638.1"/>
    <property type="molecule type" value="Genomic_DNA"/>
</dbReference>
<reference evidence="2 3" key="1">
    <citation type="journal article" date="2022" name="Nat. Ecol. Evol.">
        <title>A masculinizing supergene underlies an exaggerated male reproductive morph in a spider.</title>
        <authorList>
            <person name="Hendrickx F."/>
            <person name="De Corte Z."/>
            <person name="Sonet G."/>
            <person name="Van Belleghem S.M."/>
            <person name="Kostlbacher S."/>
            <person name="Vangestel C."/>
        </authorList>
    </citation>
    <scope>NUCLEOTIDE SEQUENCE [LARGE SCALE GENOMIC DNA]</scope>
    <source>
        <strain evidence="2">W744_W776</strain>
    </source>
</reference>
<evidence type="ECO:0000313" key="3">
    <source>
        <dbReference type="Proteomes" id="UP000827092"/>
    </source>
</evidence>
<evidence type="ECO:0000313" key="2">
    <source>
        <dbReference type="EMBL" id="KAG8186638.1"/>
    </source>
</evidence>
<dbReference type="Pfam" id="PF03184">
    <property type="entry name" value="DDE_1"/>
    <property type="match status" value="1"/>
</dbReference>
<accession>A0AAV6USK3</accession>
<protein>
    <recommendedName>
        <fullName evidence="1">DDE-1 domain-containing protein</fullName>
    </recommendedName>
</protein>
<dbReference type="Proteomes" id="UP000827092">
    <property type="component" value="Unassembled WGS sequence"/>
</dbReference>
<keyword evidence="3" id="KW-1185">Reference proteome</keyword>
<dbReference type="GO" id="GO:0003676">
    <property type="term" value="F:nucleic acid binding"/>
    <property type="evidence" value="ECO:0007669"/>
    <property type="project" value="InterPro"/>
</dbReference>
<organism evidence="2 3">
    <name type="scientific">Oedothorax gibbosus</name>
    <dbReference type="NCBI Taxonomy" id="931172"/>
    <lineage>
        <taxon>Eukaryota</taxon>
        <taxon>Metazoa</taxon>
        <taxon>Ecdysozoa</taxon>
        <taxon>Arthropoda</taxon>
        <taxon>Chelicerata</taxon>
        <taxon>Arachnida</taxon>
        <taxon>Araneae</taxon>
        <taxon>Araneomorphae</taxon>
        <taxon>Entelegynae</taxon>
        <taxon>Araneoidea</taxon>
        <taxon>Linyphiidae</taxon>
        <taxon>Erigoninae</taxon>
        <taxon>Oedothorax</taxon>
    </lineage>
</organism>
<feature type="domain" description="DDE-1" evidence="1">
    <location>
        <begin position="18"/>
        <end position="51"/>
    </location>
</feature>
<comment type="caution">
    <text evidence="2">The sequence shown here is derived from an EMBL/GenBank/DDBJ whole genome shotgun (WGS) entry which is preliminary data.</text>
</comment>